<evidence type="ECO:0000256" key="7">
    <source>
        <dbReference type="ARBA" id="ARBA00054372"/>
    </source>
</evidence>
<dbReference type="InterPro" id="IPR012791">
    <property type="entry name" value="3-oxoacid_CoA-transf_B"/>
</dbReference>
<evidence type="ECO:0000256" key="9">
    <source>
        <dbReference type="PIRSR" id="PIRSR000858-1"/>
    </source>
</evidence>
<keyword evidence="5" id="KW-0809">Transit peptide</keyword>
<comment type="catalytic activity">
    <reaction evidence="8">
        <text>a 3-oxo acid + succinyl-CoA = a 3-oxoacyl-CoA + succinate</text>
        <dbReference type="Rhea" id="RHEA:24564"/>
        <dbReference type="ChEBI" id="CHEBI:30031"/>
        <dbReference type="ChEBI" id="CHEBI:35973"/>
        <dbReference type="ChEBI" id="CHEBI:57292"/>
        <dbReference type="ChEBI" id="CHEBI:90726"/>
        <dbReference type="EC" id="2.8.3.5"/>
    </reaction>
</comment>
<dbReference type="Pfam" id="PF01144">
    <property type="entry name" value="CoA_trans"/>
    <property type="match status" value="2"/>
</dbReference>
<protein>
    <recommendedName>
        <fullName evidence="8">Succinyl-CoA:3-ketoacid-coenzyme A transferase</fullName>
        <ecNumber evidence="8">2.8.3.5</ecNumber>
    </recommendedName>
</protein>
<sequence>MTILKRIYTSKVYPFVSRIYIRQLSTTRNVNAQFFNTPDEAIADINDGSKLLVGGFGLCGIPENLIDALVRKGVKDLTCVSNNAGVDNHGLGKLLQSRQIKKMISSYVGENKLFAKQYLEGEIELEFTPQGTLAERIRAGGAGIPGFYTPTGYGTLVQEGGIPMKYSSEEKNKVIKTSKPKEVRSFNGIKYVLEEAITGDFSLIKAWKADRLGNVVFKHTAQNFNKPMCKASKCTIIEVEEIVEIGDLEPNSIHVPSIYNHRIICGKNYVKPIEKAMFKEETSSDGSVSREIKSRDFIASRAALEFTDGMYANLGIGIPTLCPNYIPKNMKVHLHSENGVIGAGPYPDRGQEDPDLINAGKETITLLPGAAIMSSDEAFEMVRGSHIEITILGALQVSCYGDLANWMIPGKMVKGMGGAMDLVSAPGSRVIVTMEHVDKDGKPKILNNCNLPLTGKKCVSRIITDMAVFDVCKDHGLTLIEVREGLTVDDIKKHTECSFKIHKNLKPMGQSTLNQ</sequence>
<dbReference type="InterPro" id="IPR012792">
    <property type="entry name" value="3-oxoacid_CoA-transf_A"/>
</dbReference>
<dbReference type="PIRSF" id="PIRSF000858">
    <property type="entry name" value="SCOT-t"/>
    <property type="match status" value="1"/>
</dbReference>
<keyword evidence="4 8" id="KW-0808">Transferase</keyword>
<evidence type="ECO:0000256" key="1">
    <source>
        <dbReference type="ARBA" id="ARBA00004173"/>
    </source>
</evidence>
<name>A0A0N4ZFG1_PARTI</name>
<dbReference type="SMART" id="SM00882">
    <property type="entry name" value="CoA_trans"/>
    <property type="match status" value="2"/>
</dbReference>
<evidence type="ECO:0000256" key="8">
    <source>
        <dbReference type="PIRNR" id="PIRNR000858"/>
    </source>
</evidence>
<dbReference type="InterPro" id="IPR004163">
    <property type="entry name" value="CoA_transf_BS"/>
</dbReference>
<evidence type="ECO:0000256" key="5">
    <source>
        <dbReference type="ARBA" id="ARBA00022946"/>
    </source>
</evidence>
<dbReference type="STRING" id="131310.A0A0N4ZFG1"/>
<dbReference type="GO" id="GO:0005739">
    <property type="term" value="C:mitochondrion"/>
    <property type="evidence" value="ECO:0007669"/>
    <property type="project" value="UniProtKB-SubCell"/>
</dbReference>
<evidence type="ECO:0000313" key="10">
    <source>
        <dbReference type="Proteomes" id="UP000038045"/>
    </source>
</evidence>
<dbReference type="SUPFAM" id="SSF100950">
    <property type="entry name" value="NagB/RpiA/CoA transferase-like"/>
    <property type="match status" value="2"/>
</dbReference>
<comment type="pathway">
    <text evidence="2 8">Ketone metabolism; succinyl-CoA degradation; acetoacetyl-CoA from succinyl-CoA: step 1/1.</text>
</comment>
<dbReference type="Gene3D" id="3.40.1080.10">
    <property type="entry name" value="Glutaconate Coenzyme A-transferase"/>
    <property type="match status" value="2"/>
</dbReference>
<dbReference type="PANTHER" id="PTHR13707:SF23">
    <property type="entry name" value="SUCCINYL-COA:3-KETOACID-COENZYME A TRANSFERASE"/>
    <property type="match status" value="1"/>
</dbReference>
<comment type="similarity">
    <text evidence="3 8">Belongs to the 3-oxoacid CoA-transferase family.</text>
</comment>
<evidence type="ECO:0000256" key="3">
    <source>
        <dbReference type="ARBA" id="ARBA00007154"/>
    </source>
</evidence>
<dbReference type="PROSITE" id="PS01273">
    <property type="entry name" value="COA_TRANSF_1"/>
    <property type="match status" value="1"/>
</dbReference>
<dbReference type="UniPathway" id="UPA00929">
    <property type="reaction ID" value="UER00894"/>
</dbReference>
<dbReference type="FunFam" id="3.40.1080.10:FF:000002">
    <property type="entry name" value="Succinyl-CoA:3-ketoacid-coenzyme A transferase, mitochondrial"/>
    <property type="match status" value="1"/>
</dbReference>
<evidence type="ECO:0000256" key="6">
    <source>
        <dbReference type="ARBA" id="ARBA00023128"/>
    </source>
</evidence>
<dbReference type="NCBIfam" id="TIGR02428">
    <property type="entry name" value="pcaJ_scoB_fam"/>
    <property type="match status" value="1"/>
</dbReference>
<evidence type="ECO:0000313" key="11">
    <source>
        <dbReference type="WBParaSite" id="PTRK_0000649200.1"/>
    </source>
</evidence>
<evidence type="ECO:0000256" key="2">
    <source>
        <dbReference type="ARBA" id="ARBA00004753"/>
    </source>
</evidence>
<accession>A0A0N4ZFG1</accession>
<keyword evidence="10" id="KW-1185">Reference proteome</keyword>
<comment type="subcellular location">
    <subcellularLocation>
        <location evidence="1">Mitochondrion</location>
    </subcellularLocation>
</comment>
<proteinExistence type="inferred from homology"/>
<dbReference type="PANTHER" id="PTHR13707">
    <property type="entry name" value="KETOACID-COENZYME A TRANSFERASE"/>
    <property type="match status" value="1"/>
</dbReference>
<dbReference type="WBParaSite" id="PTRK_0000649200.1">
    <property type="protein sequence ID" value="PTRK_0000649200.1"/>
    <property type="gene ID" value="PTRK_0000649200"/>
</dbReference>
<dbReference type="InterPro" id="IPR004165">
    <property type="entry name" value="CoA_trans_fam_I"/>
</dbReference>
<dbReference type="InterPro" id="IPR004164">
    <property type="entry name" value="CoA_transf_AS"/>
</dbReference>
<dbReference type="Proteomes" id="UP000038045">
    <property type="component" value="Unplaced"/>
</dbReference>
<dbReference type="InterPro" id="IPR037171">
    <property type="entry name" value="NagB/RpiA_transferase-like"/>
</dbReference>
<organism evidence="10 11">
    <name type="scientific">Parastrongyloides trichosuri</name>
    <name type="common">Possum-specific nematode worm</name>
    <dbReference type="NCBI Taxonomy" id="131310"/>
    <lineage>
        <taxon>Eukaryota</taxon>
        <taxon>Metazoa</taxon>
        <taxon>Ecdysozoa</taxon>
        <taxon>Nematoda</taxon>
        <taxon>Chromadorea</taxon>
        <taxon>Rhabditida</taxon>
        <taxon>Tylenchina</taxon>
        <taxon>Panagrolaimomorpha</taxon>
        <taxon>Strongyloidoidea</taxon>
        <taxon>Strongyloididae</taxon>
        <taxon>Parastrongyloides</taxon>
    </lineage>
</organism>
<evidence type="ECO:0000256" key="4">
    <source>
        <dbReference type="ARBA" id="ARBA00022679"/>
    </source>
</evidence>
<reference evidence="11" key="1">
    <citation type="submission" date="2017-02" db="UniProtKB">
        <authorList>
            <consortium name="WormBaseParasite"/>
        </authorList>
    </citation>
    <scope>IDENTIFICATION</scope>
</reference>
<comment type="function">
    <text evidence="7 8">Key enzyme for ketone body catabolism. Transfers the CoA moiety from succinate to acetoacetate. Formation of the enzyme-CoA intermediate proceeds via an unstable anhydride species formed between the carboxylate groups of the enzyme and substrate.</text>
</comment>
<keyword evidence="6 8" id="KW-0496">Mitochondrion</keyword>
<dbReference type="InterPro" id="IPR014388">
    <property type="entry name" value="3-oxoacid_CoA-transferase"/>
</dbReference>
<dbReference type="FunFam" id="3.40.1080.10:FF:000001">
    <property type="entry name" value="Succinyl-coa:3-ketoacid-coenzyme a transferase subunit b"/>
    <property type="match status" value="1"/>
</dbReference>
<dbReference type="GO" id="GO:0046952">
    <property type="term" value="P:ketone body catabolic process"/>
    <property type="evidence" value="ECO:0007669"/>
    <property type="project" value="InterPro"/>
</dbReference>
<feature type="active site" description="5-glutamyl coenzyme A thioester intermediate" evidence="9">
    <location>
        <position position="337"/>
    </location>
</feature>
<dbReference type="GO" id="GO:0008260">
    <property type="term" value="F:succinyl-CoA:3-oxo-acid CoA-transferase activity"/>
    <property type="evidence" value="ECO:0007669"/>
    <property type="project" value="UniProtKB-EC"/>
</dbReference>
<dbReference type="AlphaFoldDB" id="A0A0N4ZFG1"/>
<dbReference type="EC" id="2.8.3.5" evidence="8"/>
<dbReference type="PROSITE" id="PS01274">
    <property type="entry name" value="COA_TRANSF_2"/>
    <property type="match status" value="1"/>
</dbReference>
<dbReference type="NCBIfam" id="TIGR02429">
    <property type="entry name" value="pcaI_scoA_fam"/>
    <property type="match status" value="1"/>
</dbReference>